<keyword evidence="1" id="KW-0472">Membrane</keyword>
<keyword evidence="1" id="KW-0812">Transmembrane</keyword>
<organism evidence="2 3">
    <name type="scientific">Desulfonema magnum</name>
    <dbReference type="NCBI Taxonomy" id="45655"/>
    <lineage>
        <taxon>Bacteria</taxon>
        <taxon>Pseudomonadati</taxon>
        <taxon>Thermodesulfobacteriota</taxon>
        <taxon>Desulfobacteria</taxon>
        <taxon>Desulfobacterales</taxon>
        <taxon>Desulfococcaceae</taxon>
        <taxon>Desulfonema</taxon>
    </lineage>
</organism>
<dbReference type="InterPro" id="IPR011989">
    <property type="entry name" value="ARM-like"/>
</dbReference>
<gene>
    <name evidence="2" type="ORF">dnm_062350</name>
</gene>
<dbReference type="EMBL" id="CP061800">
    <property type="protein sequence ID" value="QTA90174.1"/>
    <property type="molecule type" value="Genomic_DNA"/>
</dbReference>
<dbReference type="KEGG" id="dmm:dnm_062350"/>
<protein>
    <submittedName>
        <fullName evidence="2">HEAT repeat-containing protein</fullName>
    </submittedName>
</protein>
<feature type="transmembrane region" description="Helical" evidence="1">
    <location>
        <begin position="134"/>
        <end position="152"/>
    </location>
</feature>
<dbReference type="AlphaFoldDB" id="A0A975BS25"/>
<feature type="transmembrane region" description="Helical" evidence="1">
    <location>
        <begin position="16"/>
        <end position="37"/>
    </location>
</feature>
<keyword evidence="1" id="KW-1133">Transmembrane helix</keyword>
<sequence length="508" mass="59252">MKTHKKIMNYINRHFYVFKVIFVGLMISQVLSTIGVYKSNTELLERVEAIIYAGYLAVPNSYVMDSLGTFTSAFLGGLFFTLTVGICLTFLSFGAVWAWDRIFFRNSCFFLCFMIAWLWCVCEINSQGFSKIPSAFFLLIPVIVASLTRLWLPDPPEKMPLKLMVHFISLMILMVIGAKSNLMNDQIFLKTRDNLLLSNPVGIKLNDFYYKYTLYAARLFKSQNQKLIKTCSLALIDDMALRERIEKILLNHDYLILERGEPTDLDIIKIRGRLIFKIQVWTILETTPGEFLRSPREILKMFSERSDKYVFFRKFTFLSLLLVPSVTLYVGIYVVFRILSGFFMKPASASVLAGIFCFIIGLSLLLSLRFDTEEYIETTELADYLESDNWHRRVAALKTIRKRRIDISKFPSYTKIMESPHIPERYWLARAMGGSRSPKVYYDILKLLDDPNFNVVYSAFYALGQRGEKKAVGKILRRIRTSDNWYVQWYAYKALRKLRWKQRKGIEN</sequence>
<proteinExistence type="predicted"/>
<evidence type="ECO:0000256" key="1">
    <source>
        <dbReference type="SAM" id="Phobius"/>
    </source>
</evidence>
<dbReference type="RefSeq" id="WP_207678491.1">
    <property type="nucleotide sequence ID" value="NZ_CP061800.1"/>
</dbReference>
<evidence type="ECO:0000313" key="3">
    <source>
        <dbReference type="Proteomes" id="UP000663722"/>
    </source>
</evidence>
<dbReference type="Pfam" id="PF13646">
    <property type="entry name" value="HEAT_2"/>
    <property type="match status" value="1"/>
</dbReference>
<accession>A0A975BS25</accession>
<dbReference type="Proteomes" id="UP000663722">
    <property type="component" value="Chromosome"/>
</dbReference>
<dbReference type="InterPro" id="IPR016024">
    <property type="entry name" value="ARM-type_fold"/>
</dbReference>
<keyword evidence="3" id="KW-1185">Reference proteome</keyword>
<dbReference type="SUPFAM" id="SSF48371">
    <property type="entry name" value="ARM repeat"/>
    <property type="match status" value="1"/>
</dbReference>
<feature type="transmembrane region" description="Helical" evidence="1">
    <location>
        <begin position="49"/>
        <end position="67"/>
    </location>
</feature>
<feature type="transmembrane region" description="Helical" evidence="1">
    <location>
        <begin position="315"/>
        <end position="336"/>
    </location>
</feature>
<dbReference type="Gene3D" id="1.25.10.10">
    <property type="entry name" value="Leucine-rich Repeat Variant"/>
    <property type="match status" value="1"/>
</dbReference>
<feature type="transmembrane region" description="Helical" evidence="1">
    <location>
        <begin position="164"/>
        <end position="182"/>
    </location>
</feature>
<feature type="transmembrane region" description="Helical" evidence="1">
    <location>
        <begin position="348"/>
        <end position="368"/>
    </location>
</feature>
<feature type="transmembrane region" description="Helical" evidence="1">
    <location>
        <begin position="103"/>
        <end position="122"/>
    </location>
</feature>
<feature type="transmembrane region" description="Helical" evidence="1">
    <location>
        <begin position="74"/>
        <end position="97"/>
    </location>
</feature>
<reference evidence="2" key="1">
    <citation type="journal article" date="2021" name="Microb. Physiol.">
        <title>Proteogenomic Insights into the Physiology of Marine, Sulfate-Reducing, Filamentous Desulfonema limicola and Desulfonema magnum.</title>
        <authorList>
            <person name="Schnaars V."/>
            <person name="Wohlbrand L."/>
            <person name="Scheve S."/>
            <person name="Hinrichs C."/>
            <person name="Reinhardt R."/>
            <person name="Rabus R."/>
        </authorList>
    </citation>
    <scope>NUCLEOTIDE SEQUENCE</scope>
    <source>
        <strain evidence="2">4be13</strain>
    </source>
</reference>
<name>A0A975BS25_9BACT</name>
<evidence type="ECO:0000313" key="2">
    <source>
        <dbReference type="EMBL" id="QTA90174.1"/>
    </source>
</evidence>